<dbReference type="Proteomes" id="UP000812287">
    <property type="component" value="Unassembled WGS sequence"/>
</dbReference>
<gene>
    <name evidence="2" type="ORF">BT62DRAFT_1008290</name>
</gene>
<dbReference type="OrthoDB" id="3260094at2759"/>
<feature type="compositionally biased region" description="Basic and acidic residues" evidence="1">
    <location>
        <begin position="82"/>
        <end position="95"/>
    </location>
</feature>
<sequence length="113" mass="12989">MVVLRVVHTVLNIAYTSSEAQEDFPQYNNFTNLFKEPYFEKMLKKAVMGATTDVRPFRLEDWPTHGRAEDEVDWAPDRLKEENCADYDPPEKHVADNSGEYIPPRGTVTKLGV</sequence>
<accession>A0A9P7VNP3</accession>
<organism evidence="2 3">
    <name type="scientific">Guyanagaster necrorhizus</name>
    <dbReference type="NCBI Taxonomy" id="856835"/>
    <lineage>
        <taxon>Eukaryota</taxon>
        <taxon>Fungi</taxon>
        <taxon>Dikarya</taxon>
        <taxon>Basidiomycota</taxon>
        <taxon>Agaricomycotina</taxon>
        <taxon>Agaricomycetes</taxon>
        <taxon>Agaricomycetidae</taxon>
        <taxon>Agaricales</taxon>
        <taxon>Marasmiineae</taxon>
        <taxon>Physalacriaceae</taxon>
        <taxon>Guyanagaster</taxon>
    </lineage>
</organism>
<comment type="caution">
    <text evidence="2">The sequence shown here is derived from an EMBL/GenBank/DDBJ whole genome shotgun (WGS) entry which is preliminary data.</text>
</comment>
<evidence type="ECO:0000256" key="1">
    <source>
        <dbReference type="SAM" id="MobiDB-lite"/>
    </source>
</evidence>
<keyword evidence="3" id="KW-1185">Reference proteome</keyword>
<evidence type="ECO:0000313" key="3">
    <source>
        <dbReference type="Proteomes" id="UP000812287"/>
    </source>
</evidence>
<dbReference type="EMBL" id="MU250541">
    <property type="protein sequence ID" value="KAG7444084.1"/>
    <property type="molecule type" value="Genomic_DNA"/>
</dbReference>
<evidence type="ECO:0000313" key="2">
    <source>
        <dbReference type="EMBL" id="KAG7444084.1"/>
    </source>
</evidence>
<name>A0A9P7VNP3_9AGAR</name>
<dbReference type="GeneID" id="66099715"/>
<proteinExistence type="predicted"/>
<dbReference type="AlphaFoldDB" id="A0A9P7VNP3"/>
<feature type="region of interest" description="Disordered" evidence="1">
    <location>
        <begin position="82"/>
        <end position="113"/>
    </location>
</feature>
<dbReference type="RefSeq" id="XP_043037584.1">
    <property type="nucleotide sequence ID" value="XM_043177428.1"/>
</dbReference>
<reference evidence="2" key="1">
    <citation type="submission" date="2020-11" db="EMBL/GenBank/DDBJ databases">
        <title>Adaptations for nitrogen fixation in a non-lichenized fungal sporocarp promotes dispersal by wood-feeding termites.</title>
        <authorList>
            <consortium name="DOE Joint Genome Institute"/>
            <person name="Koch R.A."/>
            <person name="Yoon G."/>
            <person name="Arayal U."/>
            <person name="Lail K."/>
            <person name="Amirebrahimi M."/>
            <person name="Labutti K."/>
            <person name="Lipzen A."/>
            <person name="Riley R."/>
            <person name="Barry K."/>
            <person name="Henrissat B."/>
            <person name="Grigoriev I.V."/>
            <person name="Herr J.R."/>
            <person name="Aime M.C."/>
        </authorList>
    </citation>
    <scope>NUCLEOTIDE SEQUENCE</scope>
    <source>
        <strain evidence="2">MCA 3950</strain>
    </source>
</reference>
<protein>
    <submittedName>
        <fullName evidence="2">Uncharacterized protein</fullName>
    </submittedName>
</protein>